<dbReference type="Pfam" id="PF12849">
    <property type="entry name" value="PBP_like_2"/>
    <property type="match status" value="1"/>
</dbReference>
<evidence type="ECO:0000256" key="7">
    <source>
        <dbReference type="ARBA" id="ARBA00022729"/>
    </source>
</evidence>
<reference evidence="12" key="1">
    <citation type="submission" date="2016-02" db="EMBL/GenBank/DDBJ databases">
        <title>Draft Genome Sequence of Sporotomaculum syntrophicum Strain FB, a Syntrophic Benzoate Degrader.</title>
        <authorList>
            <person name="Nobu M.K."/>
            <person name="Narihiro T."/>
            <person name="Qiu Y.-L."/>
            <person name="Ohashi A."/>
            <person name="Liu W.-T."/>
            <person name="Yuji S."/>
        </authorList>
    </citation>
    <scope>NUCLEOTIDE SEQUENCE</scope>
    <source>
        <strain evidence="12">FB</strain>
    </source>
</reference>
<keyword evidence="7 10" id="KW-0732">Signal</keyword>
<keyword evidence="13" id="KW-1185">Reference proteome</keyword>
<evidence type="ECO:0000259" key="11">
    <source>
        <dbReference type="Pfam" id="PF12849"/>
    </source>
</evidence>
<evidence type="ECO:0000256" key="4">
    <source>
        <dbReference type="ARBA" id="ARBA00011529"/>
    </source>
</evidence>
<name>A0A9D3AZ46_9FIRM</name>
<keyword evidence="8 10" id="KW-0564">Palmitate</keyword>
<accession>A0A9D3AZ46</accession>
<keyword evidence="9 10" id="KW-0449">Lipoprotein</keyword>
<comment type="subcellular location">
    <subcellularLocation>
        <location evidence="2 10">Cell membrane</location>
        <topology evidence="2 10">Lipid-anchor</topology>
    </subcellularLocation>
</comment>
<dbReference type="GO" id="GO:0006817">
    <property type="term" value="P:phosphate ion transport"/>
    <property type="evidence" value="ECO:0007669"/>
    <property type="project" value="UniProtKB-UniRule"/>
</dbReference>
<feature type="domain" description="PBP" evidence="11">
    <location>
        <begin position="42"/>
        <end position="275"/>
    </location>
</feature>
<keyword evidence="5 10" id="KW-0813">Transport</keyword>
<dbReference type="OrthoDB" id="9790048at2"/>
<dbReference type="PROSITE" id="PS51257">
    <property type="entry name" value="PROKAR_LIPOPROTEIN"/>
    <property type="match status" value="1"/>
</dbReference>
<dbReference type="GO" id="GO:0005886">
    <property type="term" value="C:plasma membrane"/>
    <property type="evidence" value="ECO:0007669"/>
    <property type="project" value="UniProtKB-SubCell"/>
</dbReference>
<evidence type="ECO:0000313" key="12">
    <source>
        <dbReference type="EMBL" id="KAF1086712.1"/>
    </source>
</evidence>
<comment type="similarity">
    <text evidence="3 10">Belongs to the PstS family.</text>
</comment>
<dbReference type="AlphaFoldDB" id="A0A9D3AZ46"/>
<comment type="function">
    <text evidence="10">Involved in the system for phosphate transport across the cytoplasmic membrane.</text>
</comment>
<gene>
    <name evidence="12" type="primary">pstS1</name>
    <name evidence="12" type="ORF">SPSYN_00431</name>
</gene>
<dbReference type="Proteomes" id="UP000798488">
    <property type="component" value="Unassembled WGS sequence"/>
</dbReference>
<dbReference type="PANTHER" id="PTHR30570:SF1">
    <property type="entry name" value="PHOSPHATE-BINDING PROTEIN PSTS"/>
    <property type="match status" value="1"/>
</dbReference>
<proteinExistence type="inferred from homology"/>
<dbReference type="InterPro" id="IPR011862">
    <property type="entry name" value="Phos-bd"/>
</dbReference>
<protein>
    <recommendedName>
        <fullName evidence="10">Phosphate-binding protein</fullName>
    </recommendedName>
</protein>
<evidence type="ECO:0000256" key="8">
    <source>
        <dbReference type="ARBA" id="ARBA00023139"/>
    </source>
</evidence>
<keyword evidence="10" id="KW-1003">Cell membrane</keyword>
<dbReference type="InterPro" id="IPR024370">
    <property type="entry name" value="PBP_domain"/>
</dbReference>
<keyword evidence="10" id="KW-0472">Membrane</keyword>
<dbReference type="SUPFAM" id="SSF53850">
    <property type="entry name" value="Periplasmic binding protein-like II"/>
    <property type="match status" value="1"/>
</dbReference>
<evidence type="ECO:0000256" key="5">
    <source>
        <dbReference type="ARBA" id="ARBA00022448"/>
    </source>
</evidence>
<evidence type="ECO:0000256" key="2">
    <source>
        <dbReference type="ARBA" id="ARBA00004193"/>
    </source>
</evidence>
<dbReference type="NCBIfam" id="TIGR02136">
    <property type="entry name" value="ptsS_2"/>
    <property type="match status" value="1"/>
</dbReference>
<evidence type="ECO:0000256" key="1">
    <source>
        <dbReference type="ARBA" id="ARBA00002841"/>
    </source>
</evidence>
<dbReference type="RefSeq" id="WP_161820842.1">
    <property type="nucleotide sequence ID" value="NZ_LSRS01000001.1"/>
</dbReference>
<organism evidence="12 13">
    <name type="scientific">Sporotomaculum syntrophicum</name>
    <dbReference type="NCBI Taxonomy" id="182264"/>
    <lineage>
        <taxon>Bacteria</taxon>
        <taxon>Bacillati</taxon>
        <taxon>Bacillota</taxon>
        <taxon>Clostridia</taxon>
        <taxon>Eubacteriales</taxon>
        <taxon>Desulfallaceae</taxon>
        <taxon>Sporotomaculum</taxon>
    </lineage>
</organism>
<comment type="caution">
    <text evidence="12">The sequence shown here is derived from an EMBL/GenBank/DDBJ whole genome shotgun (WGS) entry which is preliminary data.</text>
</comment>
<dbReference type="CDD" id="cd13653">
    <property type="entry name" value="PBP2_phosphate_like_1"/>
    <property type="match status" value="1"/>
</dbReference>
<evidence type="ECO:0000313" key="13">
    <source>
        <dbReference type="Proteomes" id="UP000798488"/>
    </source>
</evidence>
<evidence type="ECO:0000256" key="6">
    <source>
        <dbReference type="ARBA" id="ARBA00022592"/>
    </source>
</evidence>
<keyword evidence="6 10" id="KW-0592">Phosphate transport</keyword>
<comment type="subunit">
    <text evidence="4 10">The complex is composed of two ATP-binding proteins (PstB), two transmembrane proteins (PstC and PstA) and a solute-binding protein (PstS).</text>
</comment>
<dbReference type="InterPro" id="IPR050811">
    <property type="entry name" value="Phosphate_ABC_transporter"/>
</dbReference>
<feature type="signal peptide" evidence="10">
    <location>
        <begin position="1"/>
        <end position="24"/>
    </location>
</feature>
<evidence type="ECO:0000256" key="3">
    <source>
        <dbReference type="ARBA" id="ARBA00008725"/>
    </source>
</evidence>
<dbReference type="PANTHER" id="PTHR30570">
    <property type="entry name" value="PERIPLASMIC PHOSPHATE BINDING COMPONENT OF PHOSPHATE ABC TRANSPORTER"/>
    <property type="match status" value="1"/>
</dbReference>
<feature type="chain" id="PRO_5039756547" description="Phosphate-binding protein" evidence="10">
    <location>
        <begin position="25"/>
        <end position="291"/>
    </location>
</feature>
<sequence>MLKKWSRMSLTLVSLLLAAGLVVGCGNGDNKEQRQQNGSEFSGSIEVNGSTTVTPIAQGWAETFNAENPEVDVVISGTGSGNGIAALINGTTDIAMASREIKDDEKSQIQGEVKEYVVGLDALAVTVHKDNPVQSLSLAQLKDIFTGKITNWKDVGGSDAKILVYTRDSSSGTYEYFKESVLEDEEFAGNARSAASNAAMANSIKGEETAIGYVGLAFVDSSVKALPVSAEGKSPVEPTVENAKSGEYPIVRELNMYTVGEAEGIAKDYLDFGLSTDGQDIVEEVGYIRID</sequence>
<dbReference type="EMBL" id="LSRS01000001">
    <property type="protein sequence ID" value="KAF1086712.1"/>
    <property type="molecule type" value="Genomic_DNA"/>
</dbReference>
<dbReference type="GO" id="GO:0042301">
    <property type="term" value="F:phosphate ion binding"/>
    <property type="evidence" value="ECO:0007669"/>
    <property type="project" value="UniProtKB-UniRule"/>
</dbReference>
<evidence type="ECO:0000256" key="9">
    <source>
        <dbReference type="ARBA" id="ARBA00023288"/>
    </source>
</evidence>
<dbReference type="Gene3D" id="3.40.190.10">
    <property type="entry name" value="Periplasmic binding protein-like II"/>
    <property type="match status" value="2"/>
</dbReference>
<comment type="function">
    <text evidence="1">Part of the ABC transporter complex PstSACB involved in phosphate import.</text>
</comment>
<evidence type="ECO:0000256" key="10">
    <source>
        <dbReference type="RuleBase" id="RU367119"/>
    </source>
</evidence>